<dbReference type="Pfam" id="PF09587">
    <property type="entry name" value="PGA_cap"/>
    <property type="match status" value="1"/>
</dbReference>
<dbReference type="Proteomes" id="UP000199214">
    <property type="component" value="Unassembled WGS sequence"/>
</dbReference>
<evidence type="ECO:0000259" key="2">
    <source>
        <dbReference type="SMART" id="SM00854"/>
    </source>
</evidence>
<gene>
    <name evidence="3" type="ORF">SAMN05216382_1384</name>
</gene>
<evidence type="ECO:0000256" key="1">
    <source>
        <dbReference type="ARBA" id="ARBA00005662"/>
    </source>
</evidence>
<dbReference type="STRING" id="1855283.SAMN05216382_1384"/>
<organism evidence="3 4">
    <name type="scientific">Sphingomonas palmae</name>
    <dbReference type="NCBI Taxonomy" id="1855283"/>
    <lineage>
        <taxon>Bacteria</taxon>
        <taxon>Pseudomonadati</taxon>
        <taxon>Pseudomonadota</taxon>
        <taxon>Alphaproteobacteria</taxon>
        <taxon>Sphingomonadales</taxon>
        <taxon>Sphingomonadaceae</taxon>
        <taxon>Sphingomonas</taxon>
    </lineage>
</organism>
<keyword evidence="4" id="KW-1185">Reference proteome</keyword>
<dbReference type="InterPro" id="IPR029052">
    <property type="entry name" value="Metallo-depent_PP-like"/>
</dbReference>
<dbReference type="SUPFAM" id="SSF56300">
    <property type="entry name" value="Metallo-dependent phosphatases"/>
    <property type="match status" value="1"/>
</dbReference>
<dbReference type="AlphaFoldDB" id="A0A1H7M5P0"/>
<dbReference type="PANTHER" id="PTHR33393:SF13">
    <property type="entry name" value="PGA BIOSYNTHESIS PROTEIN CAPA"/>
    <property type="match status" value="1"/>
</dbReference>
<reference evidence="4" key="1">
    <citation type="submission" date="2016-10" db="EMBL/GenBank/DDBJ databases">
        <authorList>
            <person name="Varghese N."/>
            <person name="Submissions S."/>
        </authorList>
    </citation>
    <scope>NUCLEOTIDE SEQUENCE [LARGE SCALE GENOMIC DNA]</scope>
    <source>
        <strain evidence="4">JS21-1</strain>
    </source>
</reference>
<evidence type="ECO:0000313" key="3">
    <source>
        <dbReference type="EMBL" id="SEL06268.1"/>
    </source>
</evidence>
<protein>
    <submittedName>
        <fullName evidence="3">Poly-gamma-glutamate synthesis protein (Capsule biosynthesis protein)</fullName>
    </submittedName>
</protein>
<dbReference type="InterPro" id="IPR052169">
    <property type="entry name" value="CW_Biosynth-Accessory"/>
</dbReference>
<dbReference type="SMART" id="SM00854">
    <property type="entry name" value="PGA_cap"/>
    <property type="match status" value="1"/>
</dbReference>
<dbReference type="Gene3D" id="3.60.21.10">
    <property type="match status" value="1"/>
</dbReference>
<comment type="similarity">
    <text evidence="1">Belongs to the CapA family.</text>
</comment>
<dbReference type="InterPro" id="IPR019079">
    <property type="entry name" value="Capsule_synth_CapA"/>
</dbReference>
<proteinExistence type="inferred from homology"/>
<accession>A0A1H7M5P0</accession>
<dbReference type="CDD" id="cd07381">
    <property type="entry name" value="MPP_CapA"/>
    <property type="match status" value="1"/>
</dbReference>
<feature type="domain" description="Capsule synthesis protein CapA" evidence="2">
    <location>
        <begin position="9"/>
        <end position="269"/>
    </location>
</feature>
<dbReference type="EMBL" id="FNZZ01000002">
    <property type="protein sequence ID" value="SEL06268.1"/>
    <property type="molecule type" value="Genomic_DNA"/>
</dbReference>
<evidence type="ECO:0000313" key="4">
    <source>
        <dbReference type="Proteomes" id="UP000199214"/>
    </source>
</evidence>
<name>A0A1H7M5P0_9SPHN</name>
<dbReference type="PANTHER" id="PTHR33393">
    <property type="entry name" value="POLYGLUTAMINE SYNTHESIS ACCESSORY PROTEIN RV0574C-RELATED"/>
    <property type="match status" value="1"/>
</dbReference>
<sequence length="385" mass="42017">MGSAVTELLIGMVGDLLIDRDQPDEPLAPALPLLNTPDIMFGNLEACFTDDPHPSPSGATPLYPGSHNLDAFVRAGFDVLSLANNHMVDAGHAAMLDNIARLRSQGVHTAGAGANLTAARETAFVTAKGLTTGFVARASVFPMGYEARSNVPGIAPLRAYDLWRPFLDNYYIPGVPPRAQTVPDDGDLSNLASDLSDARSRADLVVASYHWGDMLRPFHLSDHERRTAYWSIDNGADLVVGHHHHALRGIEWYHGKPIFYGLGHFVFDARLEVSEEAKAMIGTDPESFGIFPRDGWPLLPTHPDTRMTIFAYARADAEGVRDIGFVPCRLRPDGRIEPVQRDSAEGQEVIAYVERCNTSQGLNARLTTDDATDLAGWSTVRVVPR</sequence>